<dbReference type="SUPFAM" id="SSF51735">
    <property type="entry name" value="NAD(P)-binding Rossmann-fold domains"/>
    <property type="match status" value="1"/>
</dbReference>
<dbReference type="InterPro" id="IPR036291">
    <property type="entry name" value="NAD(P)-bd_dom_sf"/>
</dbReference>
<name>A0A427YG90_9TREE</name>
<accession>A0A427YG90</accession>
<dbReference type="AlphaFoldDB" id="A0A427YG90"/>
<comment type="caution">
    <text evidence="3">The sequence shown here is derived from an EMBL/GenBank/DDBJ whole genome shotgun (WGS) entry which is preliminary data.</text>
</comment>
<dbReference type="PRINTS" id="PR00080">
    <property type="entry name" value="SDRFAMILY"/>
</dbReference>
<organism evidence="3 4">
    <name type="scientific">Saitozyma podzolica</name>
    <dbReference type="NCBI Taxonomy" id="1890683"/>
    <lineage>
        <taxon>Eukaryota</taxon>
        <taxon>Fungi</taxon>
        <taxon>Dikarya</taxon>
        <taxon>Basidiomycota</taxon>
        <taxon>Agaricomycotina</taxon>
        <taxon>Tremellomycetes</taxon>
        <taxon>Tremellales</taxon>
        <taxon>Trimorphomycetaceae</taxon>
        <taxon>Saitozyma</taxon>
    </lineage>
</organism>
<dbReference type="PANTHER" id="PTHR43544:SF36">
    <property type="entry name" value="CHAIN OXIDOREDUCTASE (CSGA), PUTATIVE (AFU_ORTHOLOGUE AFUA_4G00910)-RELATED"/>
    <property type="match status" value="1"/>
</dbReference>
<reference evidence="3 4" key="1">
    <citation type="submission" date="2018-11" db="EMBL/GenBank/DDBJ databases">
        <title>Genome sequence of Saitozyma podzolica DSM 27192.</title>
        <authorList>
            <person name="Aliyu H."/>
            <person name="Gorte O."/>
            <person name="Ochsenreither K."/>
        </authorList>
    </citation>
    <scope>NUCLEOTIDE SEQUENCE [LARGE SCALE GENOMIC DNA]</scope>
    <source>
        <strain evidence="3 4">DSM 27192</strain>
    </source>
</reference>
<dbReference type="OrthoDB" id="9876299at2759"/>
<evidence type="ECO:0000313" key="4">
    <source>
        <dbReference type="Proteomes" id="UP000279259"/>
    </source>
</evidence>
<evidence type="ECO:0000313" key="3">
    <source>
        <dbReference type="EMBL" id="RSH90185.1"/>
    </source>
</evidence>
<sequence>MSSYFITGANRGLGLALTSHLAQLPASQVSTIFAGTRAPSASGDLQKLIDSSGGRVVHTSVAITDRASIDKAVLEVDARLEGRGLDVLINNAGAMHWVPEGGIAKMDNLREAFEINVQAVQNTTAAFIPLLRKGSLKKVVNISTTLGSIAQSHKYMWGSAPAYKITKAALNMLTVQYALEYEKEGFIIFAVSPGWLKTDLGSQSADLNVEVGARAVVDIILNSTSKDVGAFRNILVPGWEKTDGPNQYDGVNPPW</sequence>
<protein>
    <submittedName>
        <fullName evidence="3">Uncharacterized protein</fullName>
    </submittedName>
</protein>
<dbReference type="GO" id="GO:0005737">
    <property type="term" value="C:cytoplasm"/>
    <property type="evidence" value="ECO:0007669"/>
    <property type="project" value="TreeGrafter"/>
</dbReference>
<gene>
    <name evidence="3" type="ORF">EHS25_001519</name>
</gene>
<dbReference type="InterPro" id="IPR002347">
    <property type="entry name" value="SDR_fam"/>
</dbReference>
<dbReference type="EMBL" id="RSCD01000011">
    <property type="protein sequence ID" value="RSH90185.1"/>
    <property type="molecule type" value="Genomic_DNA"/>
</dbReference>
<evidence type="ECO:0000256" key="1">
    <source>
        <dbReference type="ARBA" id="ARBA00006484"/>
    </source>
</evidence>
<keyword evidence="4" id="KW-1185">Reference proteome</keyword>
<dbReference type="PRINTS" id="PR00081">
    <property type="entry name" value="GDHRDH"/>
</dbReference>
<dbReference type="GO" id="GO:0016491">
    <property type="term" value="F:oxidoreductase activity"/>
    <property type="evidence" value="ECO:0007669"/>
    <property type="project" value="TreeGrafter"/>
</dbReference>
<dbReference type="Gene3D" id="3.40.50.720">
    <property type="entry name" value="NAD(P)-binding Rossmann-like Domain"/>
    <property type="match status" value="1"/>
</dbReference>
<dbReference type="InterPro" id="IPR051468">
    <property type="entry name" value="Fungal_SecMetab_SDRs"/>
</dbReference>
<evidence type="ECO:0000256" key="2">
    <source>
        <dbReference type="RuleBase" id="RU000363"/>
    </source>
</evidence>
<dbReference type="Proteomes" id="UP000279259">
    <property type="component" value="Unassembled WGS sequence"/>
</dbReference>
<dbReference type="Pfam" id="PF00106">
    <property type="entry name" value="adh_short"/>
    <property type="match status" value="1"/>
</dbReference>
<comment type="similarity">
    <text evidence="1 2">Belongs to the short-chain dehydrogenases/reductases (SDR) family.</text>
</comment>
<proteinExistence type="inferred from homology"/>
<dbReference type="PANTHER" id="PTHR43544">
    <property type="entry name" value="SHORT-CHAIN DEHYDROGENASE/REDUCTASE"/>
    <property type="match status" value="1"/>
</dbReference>